<keyword evidence="2" id="KW-0378">Hydrolase</keyword>
<feature type="domain" description="AB hydrolase-1" evidence="1">
    <location>
        <begin position="4"/>
        <end position="237"/>
    </location>
</feature>
<dbReference type="Pfam" id="PF12697">
    <property type="entry name" value="Abhydrolase_6"/>
    <property type="match status" value="1"/>
</dbReference>
<dbReference type="Gene3D" id="3.40.50.1820">
    <property type="entry name" value="alpha/beta hydrolase"/>
    <property type="match status" value="1"/>
</dbReference>
<dbReference type="EMBL" id="JBHSFG010000001">
    <property type="protein sequence ID" value="MFC4463130.1"/>
    <property type="molecule type" value="Genomic_DNA"/>
</dbReference>
<dbReference type="RefSeq" id="WP_386336121.1">
    <property type="nucleotide sequence ID" value="NZ_JBHSFG010000001.1"/>
</dbReference>
<organism evidence="2 3">
    <name type="scientific">Streptomyces xiangluensis</name>
    <dbReference type="NCBI Taxonomy" id="2665720"/>
    <lineage>
        <taxon>Bacteria</taxon>
        <taxon>Bacillati</taxon>
        <taxon>Actinomycetota</taxon>
        <taxon>Actinomycetes</taxon>
        <taxon>Kitasatosporales</taxon>
        <taxon>Streptomycetaceae</taxon>
        <taxon>Streptomyces</taxon>
    </lineage>
</organism>
<name>A0ABV8YFR7_9ACTN</name>
<accession>A0ABV8YFR7</accession>
<dbReference type="InterPro" id="IPR050228">
    <property type="entry name" value="Carboxylesterase_BioH"/>
</dbReference>
<gene>
    <name evidence="2" type="ORF">ACFPH6_00605</name>
</gene>
<dbReference type="InterPro" id="IPR000073">
    <property type="entry name" value="AB_hydrolase_1"/>
</dbReference>
<dbReference type="InterPro" id="IPR029058">
    <property type="entry name" value="AB_hydrolase_fold"/>
</dbReference>
<sequence>MTAVFVHGVPETGQLWDRLRARLSTDSIALDLPGFGVPVPHGFGATMDEYSQWLERALREVDGPVDLVGHDWGALFVARVAANSAVPVRSWAMDVAGILHPDYVWHEIAQLWQTPGVGEQWAKAAVEAAPGSPESPAAQLKGAGVPAEEAEALGERLDATMAACILALYRSATPNPYAHAAAQLSGPASAPGLVLQALHDPFDDAAASDEMAARLGARTERLEGVGHWWMLEDPGTAAAVLERFWVEAADGRSVEDMP</sequence>
<dbReference type="Proteomes" id="UP001596012">
    <property type="component" value="Unassembled WGS sequence"/>
</dbReference>
<dbReference type="PANTHER" id="PTHR43194">
    <property type="entry name" value="HYDROLASE ALPHA/BETA FOLD FAMILY"/>
    <property type="match status" value="1"/>
</dbReference>
<evidence type="ECO:0000259" key="1">
    <source>
        <dbReference type="Pfam" id="PF12697"/>
    </source>
</evidence>
<evidence type="ECO:0000313" key="2">
    <source>
        <dbReference type="EMBL" id="MFC4463130.1"/>
    </source>
</evidence>
<proteinExistence type="predicted"/>
<keyword evidence="3" id="KW-1185">Reference proteome</keyword>
<dbReference type="SUPFAM" id="SSF53474">
    <property type="entry name" value="alpha/beta-Hydrolases"/>
    <property type="match status" value="1"/>
</dbReference>
<reference evidence="3" key="1">
    <citation type="journal article" date="2019" name="Int. J. Syst. Evol. Microbiol.">
        <title>The Global Catalogue of Microorganisms (GCM) 10K type strain sequencing project: providing services to taxonomists for standard genome sequencing and annotation.</title>
        <authorList>
            <consortium name="The Broad Institute Genomics Platform"/>
            <consortium name="The Broad Institute Genome Sequencing Center for Infectious Disease"/>
            <person name="Wu L."/>
            <person name="Ma J."/>
        </authorList>
    </citation>
    <scope>NUCLEOTIDE SEQUENCE [LARGE SCALE GENOMIC DNA]</scope>
    <source>
        <strain evidence="3">DT43</strain>
    </source>
</reference>
<comment type="caution">
    <text evidence="2">The sequence shown here is derived from an EMBL/GenBank/DDBJ whole genome shotgun (WGS) entry which is preliminary data.</text>
</comment>
<dbReference type="InterPro" id="IPR000639">
    <property type="entry name" value="Epox_hydrolase-like"/>
</dbReference>
<dbReference type="GO" id="GO:0016787">
    <property type="term" value="F:hydrolase activity"/>
    <property type="evidence" value="ECO:0007669"/>
    <property type="project" value="UniProtKB-KW"/>
</dbReference>
<protein>
    <submittedName>
        <fullName evidence="2">Alpha/beta fold hydrolase</fullName>
    </submittedName>
</protein>
<dbReference type="PANTHER" id="PTHR43194:SF2">
    <property type="entry name" value="PEROXISOMAL MEMBRANE PROTEIN LPX1"/>
    <property type="match status" value="1"/>
</dbReference>
<dbReference type="PRINTS" id="PR00412">
    <property type="entry name" value="EPOXHYDRLASE"/>
</dbReference>
<evidence type="ECO:0000313" key="3">
    <source>
        <dbReference type="Proteomes" id="UP001596012"/>
    </source>
</evidence>